<organism evidence="11 12">
    <name type="scientific">Hippea maritima (strain ATCC 700847 / DSM 10411 / MH2)</name>
    <dbReference type="NCBI Taxonomy" id="760142"/>
    <lineage>
        <taxon>Bacteria</taxon>
        <taxon>Pseudomonadati</taxon>
        <taxon>Campylobacterota</taxon>
        <taxon>Desulfurellia</taxon>
        <taxon>Desulfurellales</taxon>
        <taxon>Hippeaceae</taxon>
        <taxon>Hippea</taxon>
    </lineage>
</organism>
<dbReference type="RefSeq" id="WP_013681973.1">
    <property type="nucleotide sequence ID" value="NC_015318.1"/>
</dbReference>
<evidence type="ECO:0000256" key="8">
    <source>
        <dbReference type="ARBA" id="ARBA00023136"/>
    </source>
</evidence>
<dbReference type="FunCoup" id="F2LW00">
    <property type="interactions" value="396"/>
</dbReference>
<comment type="subunit">
    <text evidence="9">Forms a complex with TatC.</text>
</comment>
<keyword evidence="7 9" id="KW-0811">Translocation</keyword>
<evidence type="ECO:0000256" key="2">
    <source>
        <dbReference type="ARBA" id="ARBA00022448"/>
    </source>
</evidence>
<dbReference type="Pfam" id="PF02416">
    <property type="entry name" value="TatA_B_E"/>
    <property type="match status" value="1"/>
</dbReference>
<gene>
    <name evidence="9" type="primary">tatA</name>
    <name evidence="11" type="ordered locus">Hipma_0968</name>
</gene>
<keyword evidence="3 9" id="KW-1003">Cell membrane</keyword>
<evidence type="ECO:0000256" key="5">
    <source>
        <dbReference type="ARBA" id="ARBA00022927"/>
    </source>
</evidence>
<evidence type="ECO:0000313" key="12">
    <source>
        <dbReference type="Proteomes" id="UP000008139"/>
    </source>
</evidence>
<evidence type="ECO:0000256" key="6">
    <source>
        <dbReference type="ARBA" id="ARBA00022989"/>
    </source>
</evidence>
<keyword evidence="9" id="KW-0997">Cell inner membrane</keyword>
<keyword evidence="6 9" id="KW-1133">Transmembrane helix</keyword>
<comment type="similarity">
    <text evidence="9">Belongs to the TatA/E family.</text>
</comment>
<name>F2LW00_HIPMA</name>
<evidence type="ECO:0000256" key="4">
    <source>
        <dbReference type="ARBA" id="ARBA00022692"/>
    </source>
</evidence>
<dbReference type="GO" id="GO:0043953">
    <property type="term" value="P:protein transport by the Tat complex"/>
    <property type="evidence" value="ECO:0007669"/>
    <property type="project" value="UniProtKB-UniRule"/>
</dbReference>
<dbReference type="EMBL" id="CP002606">
    <property type="protein sequence ID" value="AEA33934.1"/>
    <property type="molecule type" value="Genomic_DNA"/>
</dbReference>
<protein>
    <recommendedName>
        <fullName evidence="9">Sec-independent protein translocase protein TatA</fullName>
    </recommendedName>
</protein>
<keyword evidence="4 9" id="KW-0812">Transmembrane</keyword>
<evidence type="ECO:0000256" key="3">
    <source>
        <dbReference type="ARBA" id="ARBA00022475"/>
    </source>
</evidence>
<dbReference type="Gene3D" id="1.20.5.3310">
    <property type="match status" value="1"/>
</dbReference>
<evidence type="ECO:0000256" key="7">
    <source>
        <dbReference type="ARBA" id="ARBA00023010"/>
    </source>
</evidence>
<reference evidence="12" key="2">
    <citation type="submission" date="2011-03" db="EMBL/GenBank/DDBJ databases">
        <title>The complete genome of Hippea maritima DSM 10411.</title>
        <authorList>
            <consortium name="US DOE Joint Genome Institute (JGI-PGF)"/>
            <person name="Lucas S."/>
            <person name="Copeland A."/>
            <person name="Lapidus A."/>
            <person name="Bruce D."/>
            <person name="Goodwin L."/>
            <person name="Pitluck S."/>
            <person name="Peters L."/>
            <person name="Kyrpides N."/>
            <person name="Mavromatis K."/>
            <person name="Pagani I."/>
            <person name="Ivanova N."/>
            <person name="Mikhailova N."/>
            <person name="Lu M."/>
            <person name="Detter J.C."/>
            <person name="Tapia R."/>
            <person name="Han C."/>
            <person name="Land M."/>
            <person name="Hauser L."/>
            <person name="Markowitz V."/>
            <person name="Cheng J.-F."/>
            <person name="Hugenholtz P."/>
            <person name="Woyke T."/>
            <person name="Wu D."/>
            <person name="Spring S."/>
            <person name="Schroeder M."/>
            <person name="Brambilla E."/>
            <person name="Klenk H.-P."/>
            <person name="Eisen J.A."/>
        </authorList>
    </citation>
    <scope>NUCLEOTIDE SEQUENCE [LARGE SCALE GENOMIC DNA]</scope>
    <source>
        <strain evidence="12">ATCC 700847 / DSM 10411 / MH2</strain>
    </source>
</reference>
<dbReference type="Proteomes" id="UP000008139">
    <property type="component" value="Chromosome"/>
</dbReference>
<dbReference type="AlphaFoldDB" id="F2LW00"/>
<dbReference type="STRING" id="760142.Hipma_0968"/>
<dbReference type="eggNOG" id="COG1826">
    <property type="taxonomic scope" value="Bacteria"/>
</dbReference>
<dbReference type="GO" id="GO:0033281">
    <property type="term" value="C:TAT protein transport complex"/>
    <property type="evidence" value="ECO:0007669"/>
    <property type="project" value="UniProtKB-UniRule"/>
</dbReference>
<accession>F2LW00</accession>
<dbReference type="NCBIfam" id="TIGR01411">
    <property type="entry name" value="tatAE"/>
    <property type="match status" value="1"/>
</dbReference>
<dbReference type="PANTHER" id="PTHR42982">
    <property type="entry name" value="SEC-INDEPENDENT PROTEIN TRANSLOCASE PROTEIN TATA"/>
    <property type="match status" value="1"/>
</dbReference>
<dbReference type="HAMAP" id="MF_00236">
    <property type="entry name" value="TatA_E"/>
    <property type="match status" value="1"/>
</dbReference>
<dbReference type="InParanoid" id="F2LW00"/>
<keyword evidence="2 9" id="KW-0813">Transport</keyword>
<evidence type="ECO:0000256" key="1">
    <source>
        <dbReference type="ARBA" id="ARBA00004162"/>
    </source>
</evidence>
<dbReference type="KEGG" id="hmr:Hipma_0968"/>
<dbReference type="HOGENOM" id="CLU_2382187_0_0_7"/>
<reference evidence="11 12" key="1">
    <citation type="journal article" date="2011" name="Stand. Genomic Sci.">
        <title>Complete genome sequence of the thermophilic sulfur-reducer Hippea maritima type strain (MH(2)).</title>
        <authorList>
            <person name="Huntemann M."/>
            <person name="Lu M."/>
            <person name="Nolan M."/>
            <person name="Lapidus A."/>
            <person name="Lucas S."/>
            <person name="Hammon N."/>
            <person name="Deshpande S."/>
            <person name="Cheng J.F."/>
            <person name="Tapia R."/>
            <person name="Han C."/>
            <person name="Goodwin L."/>
            <person name="Pitluck S."/>
            <person name="Liolios K."/>
            <person name="Pagani I."/>
            <person name="Ivanova N."/>
            <person name="Ovchinikova G."/>
            <person name="Pati A."/>
            <person name="Chen A."/>
            <person name="Palaniappan K."/>
            <person name="Land M."/>
            <person name="Hauser L."/>
            <person name="Jeffries C.D."/>
            <person name="Detter J.C."/>
            <person name="Brambilla E.M."/>
            <person name="Rohde M."/>
            <person name="Spring S."/>
            <person name="Goker M."/>
            <person name="Woyke T."/>
            <person name="Bristow J."/>
            <person name="Eisen J.A."/>
            <person name="Markowitz V."/>
            <person name="Hugenholtz P."/>
            <person name="Kyrpides N.C."/>
            <person name="Klenk H.P."/>
            <person name="Mavromatis K."/>
        </authorList>
    </citation>
    <scope>NUCLEOTIDE SEQUENCE [LARGE SCALE GENOMIC DNA]</scope>
    <source>
        <strain evidence="12">ATCC 700847 / DSM 10411 / MH2</strain>
    </source>
</reference>
<keyword evidence="8 9" id="KW-0472">Membrane</keyword>
<proteinExistence type="inferred from homology"/>
<comment type="subcellular location">
    <subcellularLocation>
        <location evidence="9">Cell inner membrane</location>
        <topology evidence="9">Single-pass membrane protein</topology>
    </subcellularLocation>
    <subcellularLocation>
        <location evidence="1">Cell membrane</location>
        <topology evidence="1">Single-pass membrane protein</topology>
    </subcellularLocation>
</comment>
<keyword evidence="12" id="KW-1185">Reference proteome</keyword>
<comment type="function">
    <text evidence="9">Part of the twin-arginine translocation (Tat) system that transports large folded proteins containing a characteristic twin-arginine motif in their signal peptide across membranes. TatA could form the protein-conducting channel of the Tat system.</text>
</comment>
<evidence type="ECO:0000313" key="11">
    <source>
        <dbReference type="EMBL" id="AEA33934.1"/>
    </source>
</evidence>
<dbReference type="InterPro" id="IPR006312">
    <property type="entry name" value="TatA/E"/>
</dbReference>
<dbReference type="GO" id="GO:0008320">
    <property type="term" value="F:protein transmembrane transporter activity"/>
    <property type="evidence" value="ECO:0007669"/>
    <property type="project" value="UniProtKB-UniRule"/>
</dbReference>
<evidence type="ECO:0000256" key="9">
    <source>
        <dbReference type="HAMAP-Rule" id="MF_00236"/>
    </source>
</evidence>
<feature type="region of interest" description="Disordered" evidence="10">
    <location>
        <begin position="72"/>
        <end position="94"/>
    </location>
</feature>
<evidence type="ECO:0000256" key="10">
    <source>
        <dbReference type="SAM" id="MobiDB-lite"/>
    </source>
</evidence>
<dbReference type="InterPro" id="IPR003369">
    <property type="entry name" value="TatA/B/E"/>
</dbReference>
<sequence>MDLSGLFGLSVDFLSLYKYTVAKELEVVKVLPSIQELAPILILLLIIFGARKLPEIGSGLGKGIKEFKKSMKDIDESEATKKEIEEEKKEEDKE</sequence>
<dbReference type="PANTHER" id="PTHR42982:SF1">
    <property type="entry name" value="SEC-INDEPENDENT PROTEIN TRANSLOCASE PROTEIN TATA"/>
    <property type="match status" value="1"/>
</dbReference>
<keyword evidence="5 9" id="KW-0653">Protein transport</keyword>